<dbReference type="AlphaFoldDB" id="A0A0F9T4C2"/>
<dbReference type="EMBL" id="LAZR01001969">
    <property type="protein sequence ID" value="KKN36373.1"/>
    <property type="molecule type" value="Genomic_DNA"/>
</dbReference>
<proteinExistence type="predicted"/>
<accession>A0A0F9T4C2</accession>
<comment type="caution">
    <text evidence="1">The sequence shown here is derived from an EMBL/GenBank/DDBJ whole genome shotgun (WGS) entry which is preliminary data.</text>
</comment>
<protein>
    <submittedName>
        <fullName evidence="1">Uncharacterized protein</fullName>
    </submittedName>
</protein>
<gene>
    <name evidence="1" type="ORF">LCGC14_0774110</name>
</gene>
<evidence type="ECO:0000313" key="1">
    <source>
        <dbReference type="EMBL" id="KKN36373.1"/>
    </source>
</evidence>
<organism evidence="1">
    <name type="scientific">marine sediment metagenome</name>
    <dbReference type="NCBI Taxonomy" id="412755"/>
    <lineage>
        <taxon>unclassified sequences</taxon>
        <taxon>metagenomes</taxon>
        <taxon>ecological metagenomes</taxon>
    </lineage>
</organism>
<name>A0A0F9T4C2_9ZZZZ</name>
<sequence length="161" mass="18313">MEENNYKTEITIKLVEGPITTKQDGSQCEAYWRITDTDGKTYSTFDEERGEMFKPGHKYKVDVSVKGKYLNFRGDIEEVFPGKDKAIPEFSVSKNFGEPVGVMEVDATGQIKQIHRTPEQMIACELLSKATEMWIAQDSGRDMAKLCLSITEAYKQILKEL</sequence>
<reference evidence="1" key="1">
    <citation type="journal article" date="2015" name="Nature">
        <title>Complex archaea that bridge the gap between prokaryotes and eukaryotes.</title>
        <authorList>
            <person name="Spang A."/>
            <person name="Saw J.H."/>
            <person name="Jorgensen S.L."/>
            <person name="Zaremba-Niedzwiedzka K."/>
            <person name="Martijn J."/>
            <person name="Lind A.E."/>
            <person name="van Eijk R."/>
            <person name="Schleper C."/>
            <person name="Guy L."/>
            <person name="Ettema T.J."/>
        </authorList>
    </citation>
    <scope>NUCLEOTIDE SEQUENCE</scope>
</reference>